<gene>
    <name evidence="2" type="ORF">LIPSTDRAFT_567</name>
</gene>
<dbReference type="AlphaFoldDB" id="A0A1E3QG95"/>
<protein>
    <submittedName>
        <fullName evidence="2">Uncharacterized protein</fullName>
    </submittedName>
</protein>
<proteinExistence type="predicted"/>
<organism evidence="2 3">
    <name type="scientific">Lipomyces starkeyi NRRL Y-11557</name>
    <dbReference type="NCBI Taxonomy" id="675824"/>
    <lineage>
        <taxon>Eukaryota</taxon>
        <taxon>Fungi</taxon>
        <taxon>Dikarya</taxon>
        <taxon>Ascomycota</taxon>
        <taxon>Saccharomycotina</taxon>
        <taxon>Lipomycetes</taxon>
        <taxon>Lipomycetales</taxon>
        <taxon>Lipomycetaceae</taxon>
        <taxon>Lipomyces</taxon>
    </lineage>
</organism>
<accession>A0A1E3QG95</accession>
<keyword evidence="3" id="KW-1185">Reference proteome</keyword>
<reference evidence="2 3" key="1">
    <citation type="journal article" date="2016" name="Proc. Natl. Acad. Sci. U.S.A.">
        <title>Comparative genomics of biotechnologically important yeasts.</title>
        <authorList>
            <person name="Riley R."/>
            <person name="Haridas S."/>
            <person name="Wolfe K.H."/>
            <person name="Lopes M.R."/>
            <person name="Hittinger C.T."/>
            <person name="Goeker M."/>
            <person name="Salamov A.A."/>
            <person name="Wisecaver J.H."/>
            <person name="Long T.M."/>
            <person name="Calvey C.H."/>
            <person name="Aerts A.L."/>
            <person name="Barry K.W."/>
            <person name="Choi C."/>
            <person name="Clum A."/>
            <person name="Coughlan A.Y."/>
            <person name="Deshpande S."/>
            <person name="Douglass A.P."/>
            <person name="Hanson S.J."/>
            <person name="Klenk H.-P."/>
            <person name="LaButti K.M."/>
            <person name="Lapidus A."/>
            <person name="Lindquist E.A."/>
            <person name="Lipzen A.M."/>
            <person name="Meier-Kolthoff J.P."/>
            <person name="Ohm R.A."/>
            <person name="Otillar R.P."/>
            <person name="Pangilinan J.L."/>
            <person name="Peng Y."/>
            <person name="Rokas A."/>
            <person name="Rosa C.A."/>
            <person name="Scheuner C."/>
            <person name="Sibirny A.A."/>
            <person name="Slot J.C."/>
            <person name="Stielow J.B."/>
            <person name="Sun H."/>
            <person name="Kurtzman C.P."/>
            <person name="Blackwell M."/>
            <person name="Grigoriev I.V."/>
            <person name="Jeffries T.W."/>
        </authorList>
    </citation>
    <scope>NUCLEOTIDE SEQUENCE [LARGE SCALE GENOMIC DNA]</scope>
    <source>
        <strain evidence="2 3">NRRL Y-11557</strain>
    </source>
</reference>
<evidence type="ECO:0000313" key="2">
    <source>
        <dbReference type="EMBL" id="ODQ76660.1"/>
    </source>
</evidence>
<name>A0A1E3QG95_LIPST</name>
<feature type="compositionally biased region" description="Low complexity" evidence="1">
    <location>
        <begin position="239"/>
        <end position="251"/>
    </location>
</feature>
<feature type="region of interest" description="Disordered" evidence="1">
    <location>
        <begin position="1"/>
        <end position="64"/>
    </location>
</feature>
<sequence length="439" mass="49414">MSLEERVIEDSEEDYEHFSDSDSSQGLNHSEYLRLAREQMKDELRQRRSKGQSEHTTYECSIPNSNEQLRREINDAQEDLQRAFSHLRKATVTRPALDDISTKHSTWGEVNMSLTYPESLELPPEYSDVPASNDFVVFTHSTASQGNKQVLSNSAREGQCNKLFNVFSDRESSADSDEGDIKKKLDDTGVINAAYITDKLRMLPPPNPSEAGFLSPPRTNGKENMIHDYKDNAVQQDTASSASPPESQQSPNRTSTRKKQSEIADDLILFPPFPVSSSLAETVIISSSMPADLHDDHDAAPTEIEEPLPKPPFVVEKKRKQLVEERTDHEIKTVAKKPKVQKGDTTIYADHEQRHALITSPLSPTKDEATENFEVNKADLIVRHDVNQGIGHSRPTAKQTKRMMAMNGKPGPVLFKQPAFRVGLSKRDRVDSLHAYLRR</sequence>
<dbReference type="Proteomes" id="UP000094385">
    <property type="component" value="Unassembled WGS sequence"/>
</dbReference>
<dbReference type="EMBL" id="KV454289">
    <property type="protein sequence ID" value="ODQ76660.1"/>
    <property type="molecule type" value="Genomic_DNA"/>
</dbReference>
<evidence type="ECO:0000256" key="1">
    <source>
        <dbReference type="SAM" id="MobiDB-lite"/>
    </source>
</evidence>
<feature type="region of interest" description="Disordered" evidence="1">
    <location>
        <begin position="200"/>
        <end position="260"/>
    </location>
</feature>
<dbReference type="OrthoDB" id="10525812at2759"/>
<feature type="compositionally biased region" description="Basic and acidic residues" evidence="1">
    <location>
        <begin position="31"/>
        <end position="57"/>
    </location>
</feature>
<evidence type="ECO:0000313" key="3">
    <source>
        <dbReference type="Proteomes" id="UP000094385"/>
    </source>
</evidence>
<feature type="compositionally biased region" description="Basic and acidic residues" evidence="1">
    <location>
        <begin position="220"/>
        <end position="231"/>
    </location>
</feature>